<evidence type="ECO:0000256" key="2">
    <source>
        <dbReference type="ARBA" id="ARBA00022801"/>
    </source>
</evidence>
<dbReference type="InterPro" id="IPR023696">
    <property type="entry name" value="Ureohydrolase_dom_sf"/>
</dbReference>
<dbReference type="PROSITE" id="PS51409">
    <property type="entry name" value="ARGINASE_2"/>
    <property type="match status" value="1"/>
</dbReference>
<evidence type="ECO:0000313" key="5">
    <source>
        <dbReference type="EMBL" id="RNL81817.1"/>
    </source>
</evidence>
<dbReference type="EMBL" id="RJMB01000029">
    <property type="protein sequence ID" value="RNL81817.1"/>
    <property type="molecule type" value="Genomic_DNA"/>
</dbReference>
<comment type="caution">
    <text evidence="5">The sequence shown here is derived from an EMBL/GenBank/DDBJ whole genome shotgun (WGS) entry which is preliminary data.</text>
</comment>
<dbReference type="GO" id="GO:0004053">
    <property type="term" value="F:arginase activity"/>
    <property type="evidence" value="ECO:0007669"/>
    <property type="project" value="TreeGrafter"/>
</dbReference>
<accession>A0A3N0E1U0</accession>
<keyword evidence="6" id="KW-1185">Reference proteome</keyword>
<dbReference type="CDD" id="cd09999">
    <property type="entry name" value="Arginase-like_1"/>
    <property type="match status" value="1"/>
</dbReference>
<proteinExistence type="inferred from homology"/>
<dbReference type="InterPro" id="IPR006035">
    <property type="entry name" value="Ureohydrolase"/>
</dbReference>
<dbReference type="SUPFAM" id="SSF52768">
    <property type="entry name" value="Arginase/deacetylase"/>
    <property type="match status" value="1"/>
</dbReference>
<dbReference type="RefSeq" id="WP_123203195.1">
    <property type="nucleotide sequence ID" value="NZ_RJMB01000029.1"/>
</dbReference>
<dbReference type="PRINTS" id="PR00116">
    <property type="entry name" value="ARGINASE"/>
</dbReference>
<dbReference type="AlphaFoldDB" id="A0A3N0E1U0"/>
<dbReference type="PANTHER" id="PTHR43782">
    <property type="entry name" value="ARGINASE"/>
    <property type="match status" value="1"/>
</dbReference>
<dbReference type="Pfam" id="PF00491">
    <property type="entry name" value="Arginase"/>
    <property type="match status" value="1"/>
</dbReference>
<dbReference type="Gene3D" id="3.40.800.10">
    <property type="entry name" value="Ureohydrolase domain"/>
    <property type="match status" value="1"/>
</dbReference>
<dbReference type="Proteomes" id="UP000269198">
    <property type="component" value="Unassembled WGS sequence"/>
</dbReference>
<gene>
    <name evidence="5" type="ORF">EFW17_21240</name>
</gene>
<keyword evidence="1" id="KW-0479">Metal-binding</keyword>
<keyword evidence="3" id="KW-0464">Manganese</keyword>
<dbReference type="PANTHER" id="PTHR43782:SF3">
    <property type="entry name" value="ARGINASE"/>
    <property type="match status" value="1"/>
</dbReference>
<protein>
    <submittedName>
        <fullName evidence="5">Arginase family protein</fullName>
    </submittedName>
</protein>
<evidence type="ECO:0000313" key="6">
    <source>
        <dbReference type="Proteomes" id="UP000269198"/>
    </source>
</evidence>
<comment type="similarity">
    <text evidence="4">Belongs to the arginase family.</text>
</comment>
<dbReference type="GO" id="GO:0005829">
    <property type="term" value="C:cytosol"/>
    <property type="evidence" value="ECO:0007669"/>
    <property type="project" value="TreeGrafter"/>
</dbReference>
<evidence type="ECO:0000256" key="4">
    <source>
        <dbReference type="PROSITE-ProRule" id="PRU00742"/>
    </source>
</evidence>
<dbReference type="OrthoDB" id="7331788at2"/>
<sequence length="277" mass="28952">MWLRDVDLVVPLWQGGDNVRTGQGAAALARLVPSSGGRRLHVSVSDGTQTTVDGVRNLEVLADTLRQLRERVAHKNPTRTLTLGGDCLSDLAATEHLAAHHEGLVVYWVDAHGDLNTPASSPSGRAHGMGLRLLLGEGHPRLTGPGPAPPPSRVTLVGTRELDPGEEAYLSSTGMVRVSPAELTAAPEGVVSPHPARSPAYVHLDLDVCDPDELPAVSCPTPAGPSVATVAGALRAIADHHELVGVGVCEYVPVIEHDPHTVATLLEALGLTTNQEG</sequence>
<reference evidence="5 6" key="1">
    <citation type="submission" date="2018-11" db="EMBL/GenBank/DDBJ databases">
        <title>The genome draft of YIM 96095.</title>
        <authorList>
            <person name="Tang S.-K."/>
            <person name="Chunyu W.-X."/>
            <person name="Feng Y.-Z."/>
        </authorList>
    </citation>
    <scope>NUCLEOTIDE SEQUENCE [LARGE SCALE GENOMIC DNA]</scope>
    <source>
        <strain evidence="5 6">YIM 96095</strain>
    </source>
</reference>
<dbReference type="GO" id="GO:0030145">
    <property type="term" value="F:manganese ion binding"/>
    <property type="evidence" value="ECO:0007669"/>
    <property type="project" value="TreeGrafter"/>
</dbReference>
<organism evidence="5 6">
    <name type="scientific">Halostreptopolyspora alba</name>
    <dbReference type="NCBI Taxonomy" id="2487137"/>
    <lineage>
        <taxon>Bacteria</taxon>
        <taxon>Bacillati</taxon>
        <taxon>Actinomycetota</taxon>
        <taxon>Actinomycetes</taxon>
        <taxon>Streptosporangiales</taxon>
        <taxon>Nocardiopsidaceae</taxon>
        <taxon>Halostreptopolyspora</taxon>
    </lineage>
</organism>
<dbReference type="PIRSF" id="PIRSF036979">
    <property type="entry name" value="Arginase"/>
    <property type="match status" value="1"/>
</dbReference>
<keyword evidence="2" id="KW-0378">Hydrolase</keyword>
<evidence type="ECO:0000256" key="3">
    <source>
        <dbReference type="ARBA" id="ARBA00023211"/>
    </source>
</evidence>
<name>A0A3N0E1U0_9ACTN</name>
<evidence type="ECO:0000256" key="1">
    <source>
        <dbReference type="ARBA" id="ARBA00022723"/>
    </source>
</evidence>